<feature type="domain" description="F5/8 type C" evidence="1">
    <location>
        <begin position="1"/>
        <end position="89"/>
    </location>
</feature>
<dbReference type="PROSITE" id="PS50022">
    <property type="entry name" value="FA58C_3"/>
    <property type="match status" value="1"/>
</dbReference>
<dbReference type="InterPro" id="IPR000421">
    <property type="entry name" value="FA58C"/>
</dbReference>
<dbReference type="SUPFAM" id="SSF49785">
    <property type="entry name" value="Galactose-binding domain-like"/>
    <property type="match status" value="1"/>
</dbReference>
<organism evidence="2 3">
    <name type="scientific">Aliisedimentitalea scapharcae</name>
    <dbReference type="NCBI Taxonomy" id="1524259"/>
    <lineage>
        <taxon>Bacteria</taxon>
        <taxon>Pseudomonadati</taxon>
        <taxon>Pseudomonadota</taxon>
        <taxon>Alphaproteobacteria</taxon>
        <taxon>Rhodobacterales</taxon>
        <taxon>Roseobacteraceae</taxon>
        <taxon>Aliisedimentitalea</taxon>
    </lineage>
</organism>
<name>A0ABZ2XSH0_9RHOB</name>
<evidence type="ECO:0000313" key="2">
    <source>
        <dbReference type="EMBL" id="WZK89036.1"/>
    </source>
</evidence>
<evidence type="ECO:0000259" key="1">
    <source>
        <dbReference type="PROSITE" id="PS50022"/>
    </source>
</evidence>
<dbReference type="Proteomes" id="UP001623232">
    <property type="component" value="Chromosome"/>
</dbReference>
<reference evidence="2 3" key="1">
    <citation type="submission" date="2023-04" db="EMBL/GenBank/DDBJ databases">
        <title>Complete genome sequence of Alisedimentitalea scapharcae.</title>
        <authorList>
            <person name="Rong J.-C."/>
            <person name="Yi M.-L."/>
            <person name="Zhao Q."/>
        </authorList>
    </citation>
    <scope>NUCLEOTIDE SEQUENCE [LARGE SCALE GENOMIC DNA]</scope>
    <source>
        <strain evidence="2 3">KCTC 42119</strain>
    </source>
</reference>
<dbReference type="InterPro" id="IPR008979">
    <property type="entry name" value="Galactose-bd-like_sf"/>
</dbReference>
<accession>A0ABZ2XSH0</accession>
<dbReference type="Pfam" id="PF22633">
    <property type="entry name" value="F5_F8_type_C_2"/>
    <property type="match status" value="1"/>
</dbReference>
<evidence type="ECO:0000313" key="3">
    <source>
        <dbReference type="Proteomes" id="UP001623232"/>
    </source>
</evidence>
<dbReference type="EMBL" id="CP123584">
    <property type="protein sequence ID" value="WZK89036.1"/>
    <property type="molecule type" value="Genomic_DNA"/>
</dbReference>
<sequence length="238" mass="25711">MRATPGGADQTSEAYASASSVWNGNSAERAFDASTATRWYAEAGYPCWIQQDFGVETTVQEVYLRSLLTSVAPVGFDIQKSDDGATWETTDSYSVASWPYDTGYEFAVTDASGPTELVANGLSVAPSLGSPHAQLIQSLHPTGFWVSPKLPAVQITVDREIRMTAAGVWNNPTVRGDWAVHLLNGIFRATPVEAAIWPATPAVPGDWQEVAEPGVWAQHSKAAEWPHHTANAHWEDVA</sequence>
<proteinExistence type="predicted"/>
<gene>
    <name evidence="2" type="ORF">QEZ52_00360</name>
</gene>
<keyword evidence="3" id="KW-1185">Reference proteome</keyword>
<dbReference type="Gene3D" id="2.60.120.260">
    <property type="entry name" value="Galactose-binding domain-like"/>
    <property type="match status" value="1"/>
</dbReference>
<protein>
    <submittedName>
        <fullName evidence="2">Discoidin domain-containing protein</fullName>
    </submittedName>
</protein>